<comment type="similarity">
    <text evidence="1">Belongs to the universal stress protein A family.</text>
</comment>
<evidence type="ECO:0000313" key="3">
    <source>
        <dbReference type="EMBL" id="GGR35421.1"/>
    </source>
</evidence>
<dbReference type="EMBL" id="BMQL01000068">
    <property type="protein sequence ID" value="GGR35421.1"/>
    <property type="molecule type" value="Genomic_DNA"/>
</dbReference>
<dbReference type="PANTHER" id="PTHR46268:SF6">
    <property type="entry name" value="UNIVERSAL STRESS PROTEIN UP12"/>
    <property type="match status" value="1"/>
</dbReference>
<dbReference type="CDD" id="cd00293">
    <property type="entry name" value="USP-like"/>
    <property type="match status" value="2"/>
</dbReference>
<reference evidence="3" key="2">
    <citation type="submission" date="2020-09" db="EMBL/GenBank/DDBJ databases">
        <authorList>
            <person name="Sun Q."/>
            <person name="Ohkuma M."/>
        </authorList>
    </citation>
    <scope>NUCLEOTIDE SEQUENCE</scope>
    <source>
        <strain evidence="3">JCM 31311</strain>
    </source>
</reference>
<evidence type="ECO:0000313" key="4">
    <source>
        <dbReference type="Proteomes" id="UP000603865"/>
    </source>
</evidence>
<feature type="domain" description="UspA" evidence="2">
    <location>
        <begin position="1"/>
        <end position="136"/>
    </location>
</feature>
<reference evidence="3" key="1">
    <citation type="journal article" date="2014" name="Int. J. Syst. Evol. Microbiol.">
        <title>Complete genome sequence of Corynebacterium casei LMG S-19264T (=DSM 44701T), isolated from a smear-ripened cheese.</title>
        <authorList>
            <consortium name="US DOE Joint Genome Institute (JGI-PGF)"/>
            <person name="Walter F."/>
            <person name="Albersmeier A."/>
            <person name="Kalinowski J."/>
            <person name="Ruckert C."/>
        </authorList>
    </citation>
    <scope>NUCLEOTIDE SEQUENCE</scope>
    <source>
        <strain evidence="3">JCM 31311</strain>
    </source>
</reference>
<dbReference type="Gene3D" id="3.40.50.620">
    <property type="entry name" value="HUPs"/>
    <property type="match status" value="2"/>
</dbReference>
<dbReference type="InterPro" id="IPR006016">
    <property type="entry name" value="UspA"/>
</dbReference>
<evidence type="ECO:0000259" key="2">
    <source>
        <dbReference type="Pfam" id="PF00582"/>
    </source>
</evidence>
<name>A0A918KVH2_9DEIO</name>
<dbReference type="Proteomes" id="UP000603865">
    <property type="component" value="Unassembled WGS sequence"/>
</dbReference>
<feature type="domain" description="UspA" evidence="2">
    <location>
        <begin position="148"/>
        <end position="294"/>
    </location>
</feature>
<dbReference type="Pfam" id="PF00582">
    <property type="entry name" value="Usp"/>
    <property type="match status" value="2"/>
</dbReference>
<organism evidence="3 4">
    <name type="scientific">Deinococcus ruber</name>
    <dbReference type="NCBI Taxonomy" id="1848197"/>
    <lineage>
        <taxon>Bacteria</taxon>
        <taxon>Thermotogati</taxon>
        <taxon>Deinococcota</taxon>
        <taxon>Deinococci</taxon>
        <taxon>Deinococcales</taxon>
        <taxon>Deinococcaceae</taxon>
        <taxon>Deinococcus</taxon>
    </lineage>
</organism>
<dbReference type="PANTHER" id="PTHR46268">
    <property type="entry name" value="STRESS RESPONSE PROTEIN NHAX"/>
    <property type="match status" value="1"/>
</dbReference>
<dbReference type="RefSeq" id="WP_189093415.1">
    <property type="nucleotide sequence ID" value="NZ_BMQL01000068.1"/>
</dbReference>
<sequence length="316" mass="34296">MYQRVLVPMDGSTCSEQAASLALSFAARLGAEVQFLYVAFKPSETNTDSEWERTEAHLGEMLLEHWARQAAEKQLVVGTRVELGSVPECIVRAAETLNCDLIIMGTHGRSGMDRVLLGSVAERVSRLSTRPLLLVRPGTVHLDPSTWTRLLIPLDGSTSNANTLQHATELAASCQLAVHLVSMVPDLPTMGSFPGTFFNDTEVYQLVEMHTTKMLEHAEQQLRKAGVTVEAVDMLQQRASQQRIGDIIVSAVTARNADLIVMGAHGHGGLDRLLLGSVAERVTLLSPVPVLLIKEPLRAERGAHGSPTPTAMVLNN</sequence>
<dbReference type="InterPro" id="IPR006015">
    <property type="entry name" value="Universal_stress_UspA"/>
</dbReference>
<evidence type="ECO:0000256" key="1">
    <source>
        <dbReference type="ARBA" id="ARBA00008791"/>
    </source>
</evidence>
<proteinExistence type="inferred from homology"/>
<dbReference type="SUPFAM" id="SSF52402">
    <property type="entry name" value="Adenine nucleotide alpha hydrolases-like"/>
    <property type="match status" value="2"/>
</dbReference>
<gene>
    <name evidence="3" type="ORF">GCM10008957_51690</name>
</gene>
<dbReference type="AlphaFoldDB" id="A0A918KVH2"/>
<protein>
    <submittedName>
        <fullName evidence="3">Universal stress protein</fullName>
    </submittedName>
</protein>
<dbReference type="InterPro" id="IPR014729">
    <property type="entry name" value="Rossmann-like_a/b/a_fold"/>
</dbReference>
<dbReference type="PRINTS" id="PR01438">
    <property type="entry name" value="UNVRSLSTRESS"/>
</dbReference>
<keyword evidence="4" id="KW-1185">Reference proteome</keyword>
<accession>A0A918KVH2</accession>
<comment type="caution">
    <text evidence="3">The sequence shown here is derived from an EMBL/GenBank/DDBJ whole genome shotgun (WGS) entry which is preliminary data.</text>
</comment>